<gene>
    <name evidence="1" type="ORF">SDC9_100407</name>
</gene>
<proteinExistence type="predicted"/>
<comment type="caution">
    <text evidence="1">The sequence shown here is derived from an EMBL/GenBank/DDBJ whole genome shotgun (WGS) entry which is preliminary data.</text>
</comment>
<name>A0A645ALM9_9ZZZZ</name>
<dbReference type="EMBL" id="VSSQ01014429">
    <property type="protein sequence ID" value="MPM53638.1"/>
    <property type="molecule type" value="Genomic_DNA"/>
</dbReference>
<evidence type="ECO:0000313" key="1">
    <source>
        <dbReference type="EMBL" id="MPM53638.1"/>
    </source>
</evidence>
<sequence length="133" mass="15588">MVYNRSGQNNVVNITNKLIDPDRGTKRCITEILEIILSLGITVEHFDAACNFFTNAFDHFFVRHQPVRAQRKNNAHIFIFNAELVQFINQNRHEIEAVSDTRRVVTDKGHCLAWLYNFINWLRTDRMINGIKN</sequence>
<reference evidence="1" key="1">
    <citation type="submission" date="2019-08" db="EMBL/GenBank/DDBJ databases">
        <authorList>
            <person name="Kucharzyk K."/>
            <person name="Murdoch R.W."/>
            <person name="Higgins S."/>
            <person name="Loffler F."/>
        </authorList>
    </citation>
    <scope>NUCLEOTIDE SEQUENCE</scope>
</reference>
<protein>
    <submittedName>
        <fullName evidence="1">Uncharacterized protein</fullName>
    </submittedName>
</protein>
<dbReference type="AlphaFoldDB" id="A0A645ALM9"/>
<accession>A0A645ALM9</accession>
<organism evidence="1">
    <name type="scientific">bioreactor metagenome</name>
    <dbReference type="NCBI Taxonomy" id="1076179"/>
    <lineage>
        <taxon>unclassified sequences</taxon>
        <taxon>metagenomes</taxon>
        <taxon>ecological metagenomes</taxon>
    </lineage>
</organism>